<evidence type="ECO:0000313" key="2">
    <source>
        <dbReference type="EMBL" id="PBK80181.1"/>
    </source>
</evidence>
<dbReference type="OrthoDB" id="10633295at2759"/>
<reference evidence="3" key="1">
    <citation type="journal article" date="2017" name="Nat. Ecol. Evol.">
        <title>Genome expansion and lineage-specific genetic innovations in the forest pathogenic fungi Armillaria.</title>
        <authorList>
            <person name="Sipos G."/>
            <person name="Prasanna A.N."/>
            <person name="Walter M.C."/>
            <person name="O'Connor E."/>
            <person name="Balint B."/>
            <person name="Krizsan K."/>
            <person name="Kiss B."/>
            <person name="Hess J."/>
            <person name="Varga T."/>
            <person name="Slot J."/>
            <person name="Riley R."/>
            <person name="Boka B."/>
            <person name="Rigling D."/>
            <person name="Barry K."/>
            <person name="Lee J."/>
            <person name="Mihaltcheva S."/>
            <person name="LaButti K."/>
            <person name="Lipzen A."/>
            <person name="Waldron R."/>
            <person name="Moloney N.M."/>
            <person name="Sperisen C."/>
            <person name="Kredics L."/>
            <person name="Vagvoelgyi C."/>
            <person name="Patrignani A."/>
            <person name="Fitzpatrick D."/>
            <person name="Nagy I."/>
            <person name="Doyle S."/>
            <person name="Anderson J.B."/>
            <person name="Grigoriev I.V."/>
            <person name="Gueldener U."/>
            <person name="Muensterkoetter M."/>
            <person name="Nagy L.G."/>
        </authorList>
    </citation>
    <scope>NUCLEOTIDE SEQUENCE [LARGE SCALE GENOMIC DNA]</scope>
    <source>
        <strain evidence="3">Ar21-2</strain>
    </source>
</reference>
<dbReference type="AlphaFoldDB" id="A0A2H3CAV1"/>
<gene>
    <name evidence="2" type="ORF">ARMGADRAFT_1040274</name>
</gene>
<feature type="signal peptide" evidence="1">
    <location>
        <begin position="1"/>
        <end position="17"/>
    </location>
</feature>
<accession>A0A2H3CAV1</accession>
<dbReference type="Proteomes" id="UP000217790">
    <property type="component" value="Unassembled WGS sequence"/>
</dbReference>
<evidence type="ECO:0000313" key="3">
    <source>
        <dbReference type="Proteomes" id="UP000217790"/>
    </source>
</evidence>
<evidence type="ECO:0008006" key="4">
    <source>
        <dbReference type="Google" id="ProtNLM"/>
    </source>
</evidence>
<name>A0A2H3CAV1_ARMGA</name>
<dbReference type="InParanoid" id="A0A2H3CAV1"/>
<sequence>MVLLLSGLVASLSLAGASRFLSRLDIKQYKEGKNDSGTTDAPEGQVWWNFHQKYVLRYVILGSTCLTWKTKGFHTASLHWSYGDFHESFSYLGQRPDPPPAWPACCTTQSVFYKNPSRKIDFALMVRICSKCYQDGTQNLKRGRTGEIFSTANITRITPRQKMVIGSWTSDLREQMYYIYQKFPAPGYGSGIESICAPDAFMFHHLVRQDCLLTEKIWNNIRGDMIAYTGT</sequence>
<keyword evidence="1" id="KW-0732">Signal</keyword>
<proteinExistence type="predicted"/>
<dbReference type="EMBL" id="KZ293751">
    <property type="protein sequence ID" value="PBK80181.1"/>
    <property type="molecule type" value="Genomic_DNA"/>
</dbReference>
<protein>
    <recommendedName>
        <fullName evidence="4">Tyrosinase copper-binding domain-containing protein</fullName>
    </recommendedName>
</protein>
<feature type="chain" id="PRO_5013581295" description="Tyrosinase copper-binding domain-containing protein" evidence="1">
    <location>
        <begin position="18"/>
        <end position="231"/>
    </location>
</feature>
<evidence type="ECO:0000256" key="1">
    <source>
        <dbReference type="SAM" id="SignalP"/>
    </source>
</evidence>
<organism evidence="2 3">
    <name type="scientific">Armillaria gallica</name>
    <name type="common">Bulbous honey fungus</name>
    <name type="synonym">Armillaria bulbosa</name>
    <dbReference type="NCBI Taxonomy" id="47427"/>
    <lineage>
        <taxon>Eukaryota</taxon>
        <taxon>Fungi</taxon>
        <taxon>Dikarya</taxon>
        <taxon>Basidiomycota</taxon>
        <taxon>Agaricomycotina</taxon>
        <taxon>Agaricomycetes</taxon>
        <taxon>Agaricomycetidae</taxon>
        <taxon>Agaricales</taxon>
        <taxon>Marasmiineae</taxon>
        <taxon>Physalacriaceae</taxon>
        <taxon>Armillaria</taxon>
    </lineage>
</organism>
<keyword evidence="3" id="KW-1185">Reference proteome</keyword>